<dbReference type="GO" id="GO:0009061">
    <property type="term" value="P:anaerobic respiration"/>
    <property type="evidence" value="ECO:0007669"/>
    <property type="project" value="TreeGrafter"/>
</dbReference>
<feature type="transmembrane region" description="Helical" evidence="7">
    <location>
        <begin position="91"/>
        <end position="110"/>
    </location>
</feature>
<evidence type="ECO:0000256" key="7">
    <source>
        <dbReference type="SAM" id="Phobius"/>
    </source>
</evidence>
<comment type="subcellular location">
    <subcellularLocation>
        <location evidence="1">Cell membrane</location>
        <topology evidence="1">Multi-pass membrane protein</topology>
    </subcellularLocation>
</comment>
<feature type="transmembrane region" description="Helical" evidence="7">
    <location>
        <begin position="288"/>
        <end position="305"/>
    </location>
</feature>
<name>A0A7V4G6U2_9BACT</name>
<reference evidence="8" key="1">
    <citation type="journal article" date="2020" name="mSystems">
        <title>Genome- and Community-Level Interaction Insights into Carbon Utilization and Element Cycling Functions of Hydrothermarchaeota in Hydrothermal Sediment.</title>
        <authorList>
            <person name="Zhou Z."/>
            <person name="Liu Y."/>
            <person name="Xu W."/>
            <person name="Pan J."/>
            <person name="Luo Z.H."/>
            <person name="Li M."/>
        </authorList>
    </citation>
    <scope>NUCLEOTIDE SEQUENCE [LARGE SCALE GENOMIC DNA]</scope>
    <source>
        <strain evidence="8">SpSt-548</strain>
    </source>
</reference>
<feature type="transmembrane region" description="Helical" evidence="7">
    <location>
        <begin position="53"/>
        <end position="79"/>
    </location>
</feature>
<feature type="transmembrane region" description="Helical" evidence="7">
    <location>
        <begin position="349"/>
        <end position="370"/>
    </location>
</feature>
<dbReference type="PANTHER" id="PTHR30074">
    <property type="entry name" value="FORMATE DEHYDROGENASE, NITRATE-INDUCIBLE, CYTOCHROME B556 FDN SUBUNIT"/>
    <property type="match status" value="1"/>
</dbReference>
<keyword evidence="3" id="KW-1003">Cell membrane</keyword>
<feature type="transmembrane region" description="Helical" evidence="7">
    <location>
        <begin position="12"/>
        <end position="33"/>
    </location>
</feature>
<dbReference type="GO" id="GO:0005886">
    <property type="term" value="C:plasma membrane"/>
    <property type="evidence" value="ECO:0007669"/>
    <property type="project" value="UniProtKB-SubCell"/>
</dbReference>
<dbReference type="EMBL" id="DSXI01000100">
    <property type="protein sequence ID" value="HGS04464.1"/>
    <property type="molecule type" value="Genomic_DNA"/>
</dbReference>
<comment type="caution">
    <text evidence="8">The sequence shown here is derived from an EMBL/GenBank/DDBJ whole genome shotgun (WGS) entry which is preliminary data.</text>
</comment>
<feature type="transmembrane region" description="Helical" evidence="7">
    <location>
        <begin position="211"/>
        <end position="230"/>
    </location>
</feature>
<evidence type="ECO:0000256" key="1">
    <source>
        <dbReference type="ARBA" id="ARBA00004651"/>
    </source>
</evidence>
<evidence type="ECO:0000256" key="3">
    <source>
        <dbReference type="ARBA" id="ARBA00022475"/>
    </source>
</evidence>
<feature type="transmembrane region" description="Helical" evidence="7">
    <location>
        <begin position="312"/>
        <end position="329"/>
    </location>
</feature>
<organism evidence="8">
    <name type="scientific">Desulfobacca acetoxidans</name>
    <dbReference type="NCBI Taxonomy" id="60893"/>
    <lineage>
        <taxon>Bacteria</taxon>
        <taxon>Pseudomonadati</taxon>
        <taxon>Thermodesulfobacteriota</taxon>
        <taxon>Desulfobaccia</taxon>
        <taxon>Desulfobaccales</taxon>
        <taxon>Desulfobaccaceae</taxon>
        <taxon>Desulfobacca</taxon>
    </lineage>
</organism>
<keyword evidence="6 7" id="KW-0472">Membrane</keyword>
<protein>
    <submittedName>
        <fullName evidence="8">Ni/Fe-hydrogenase cytochrome b subunit</fullName>
    </submittedName>
</protein>
<dbReference type="Pfam" id="PF03916">
    <property type="entry name" value="NrfD"/>
    <property type="match status" value="1"/>
</dbReference>
<dbReference type="NCBIfam" id="NF008133">
    <property type="entry name" value="PRK10881.1"/>
    <property type="match status" value="1"/>
</dbReference>
<dbReference type="InterPro" id="IPR051817">
    <property type="entry name" value="FDH_cytochrome_b556_subunit"/>
</dbReference>
<sequence>MSDDSLPVGGKIVTKPFLVLTVLALVGAGIVIYRYIAGLGAVTNLSDGYPWGIWITYDVLVGTALGCGGYAMALLVYIFNRWEYHPLVRSAVLTSVFGYTLAGVAIFIDIGRYWNGYNLFLPWQVNFNSVLVEVALCIAAYVLVLWTELAPAIFEGYPQSDKAMAYKKRLAKWLPAIVALGILLPTMHQSSLGTLMIIAGHKLSPLWQTKFLPLFFLLTAITMGYAVVEFESILSSMAFHRPFETPLLSRLARVMLWLVGIYLILRLADLAERGQMALAFRGDLNGSMFLLENACFLAGLVLIAPRSWRQNLRWLFLSAAFILLGGSIYRFNAFLVGYQPGPGWRYFPALPEILVTLGIVAFELMAYLYFVKKYPVLPKPEHI</sequence>
<accession>A0A7V4G6U2</accession>
<evidence type="ECO:0000256" key="2">
    <source>
        <dbReference type="ARBA" id="ARBA00008929"/>
    </source>
</evidence>
<evidence type="ECO:0000256" key="5">
    <source>
        <dbReference type="ARBA" id="ARBA00022989"/>
    </source>
</evidence>
<dbReference type="PANTHER" id="PTHR30074:SF4">
    <property type="entry name" value="NI_FE-HYDROGENASE 2 B-TYPE CYTOCHROME SUBUNIT-RELATED"/>
    <property type="match status" value="1"/>
</dbReference>
<evidence type="ECO:0000313" key="8">
    <source>
        <dbReference type="EMBL" id="HGS04464.1"/>
    </source>
</evidence>
<evidence type="ECO:0000256" key="6">
    <source>
        <dbReference type="ARBA" id="ARBA00023136"/>
    </source>
</evidence>
<proteinExistence type="inferred from homology"/>
<feature type="transmembrane region" description="Helical" evidence="7">
    <location>
        <begin position="174"/>
        <end position="199"/>
    </location>
</feature>
<dbReference type="InterPro" id="IPR005614">
    <property type="entry name" value="NrfD-like"/>
</dbReference>
<comment type="similarity">
    <text evidence="2">Belongs to the NrfD family.</text>
</comment>
<evidence type="ECO:0000256" key="4">
    <source>
        <dbReference type="ARBA" id="ARBA00022692"/>
    </source>
</evidence>
<feature type="transmembrane region" description="Helical" evidence="7">
    <location>
        <begin position="130"/>
        <end position="154"/>
    </location>
</feature>
<keyword evidence="5 7" id="KW-1133">Transmembrane helix</keyword>
<gene>
    <name evidence="8" type="primary">hybB</name>
    <name evidence="8" type="ORF">ENT08_01770</name>
</gene>
<feature type="transmembrane region" description="Helical" evidence="7">
    <location>
        <begin position="251"/>
        <end position="268"/>
    </location>
</feature>
<dbReference type="AlphaFoldDB" id="A0A7V4G6U2"/>
<keyword evidence="4 7" id="KW-0812">Transmembrane</keyword>